<evidence type="ECO:0000256" key="7">
    <source>
        <dbReference type="ARBA" id="ARBA00022795"/>
    </source>
</evidence>
<gene>
    <name evidence="13" type="primary">flhB</name>
    <name evidence="15" type="ORF">SAMN05192565_107102</name>
</gene>
<comment type="subcellular location">
    <subcellularLocation>
        <location evidence="1">Cell membrane</location>
        <topology evidence="1">Multi-pass membrane protein</topology>
    </subcellularLocation>
</comment>
<dbReference type="GO" id="GO:0009306">
    <property type="term" value="P:protein secretion"/>
    <property type="evidence" value="ECO:0007669"/>
    <property type="project" value="InterPro"/>
</dbReference>
<dbReference type="NCBIfam" id="TIGR00328">
    <property type="entry name" value="flhB"/>
    <property type="match status" value="1"/>
</dbReference>
<keyword evidence="11 13" id="KW-1006">Bacterial flagellum protein export</keyword>
<dbReference type="SUPFAM" id="SSF160544">
    <property type="entry name" value="EscU C-terminal domain-like"/>
    <property type="match status" value="1"/>
</dbReference>
<dbReference type="STRING" id="582675.SAMN05192565_107102"/>
<keyword evidence="4 13" id="KW-0813">Transport</keyword>
<keyword evidence="7 13" id="KW-1005">Bacterial flagellum biogenesis</keyword>
<proteinExistence type="inferred from homology"/>
<evidence type="ECO:0000256" key="8">
    <source>
        <dbReference type="ARBA" id="ARBA00022927"/>
    </source>
</evidence>
<feature type="region of interest" description="Disordered" evidence="14">
    <location>
        <begin position="223"/>
        <end position="245"/>
    </location>
</feature>
<feature type="compositionally biased region" description="Basic and acidic residues" evidence="14">
    <location>
        <begin position="223"/>
        <end position="243"/>
    </location>
</feature>
<evidence type="ECO:0000256" key="2">
    <source>
        <dbReference type="ARBA" id="ARBA00010690"/>
    </source>
</evidence>
<reference evidence="16" key="1">
    <citation type="submission" date="2016-10" db="EMBL/GenBank/DDBJ databases">
        <authorList>
            <person name="Varghese N."/>
            <person name="Submissions S."/>
        </authorList>
    </citation>
    <scope>NUCLEOTIDE SEQUENCE [LARGE SCALE GENOMIC DNA]</scope>
    <source>
        <strain evidence="16">Gh-105</strain>
    </source>
</reference>
<sequence length="355" mass="39003">MSEGAEQEDKTEDPTARRIEKAIEQGNVPNSVEINTFFILGAFTLALAMASGTIASGLLTGLRGFLMNADQVPSDPHVYAGMGLRMFWIYAQALAVPIGLVVVAGLAAGLLQHPLVFSTETLGFKWDRVSPKAGAKRIFGVEALFQFVKGLAKLMMVGVVGGTILWNERDRLDVFARLDPHATLQGILSLALKLMAGMLAAFVAIALADAVYQRYRWRQKLRMSKEEMKQEHKESEGSPEVKGRMKQIRMNRVKKRMMAAVPKATVIITNPTHYAVALRYETGMQAPVCVAKGVDSLALRIRAIAKENDVPILENPPLARALHATVAIDDEIPTEHYRAVAEVIGFVMRLRRKAA</sequence>
<dbReference type="Pfam" id="PF01312">
    <property type="entry name" value="Bac_export_2"/>
    <property type="match status" value="1"/>
</dbReference>
<dbReference type="GO" id="GO:0005886">
    <property type="term" value="C:plasma membrane"/>
    <property type="evidence" value="ECO:0007669"/>
    <property type="project" value="UniProtKB-SubCell"/>
</dbReference>
<evidence type="ECO:0000256" key="3">
    <source>
        <dbReference type="ARBA" id="ARBA00021622"/>
    </source>
</evidence>
<evidence type="ECO:0000256" key="9">
    <source>
        <dbReference type="ARBA" id="ARBA00022989"/>
    </source>
</evidence>
<comment type="caution">
    <text evidence="13">Lacks conserved residue(s) required for the propagation of feature annotation.</text>
</comment>
<evidence type="ECO:0000256" key="12">
    <source>
        <dbReference type="ARBA" id="ARBA00025078"/>
    </source>
</evidence>
<feature type="transmembrane region" description="Helical" evidence="13">
    <location>
        <begin position="187"/>
        <end position="212"/>
    </location>
</feature>
<evidence type="ECO:0000256" key="13">
    <source>
        <dbReference type="RuleBase" id="RU364091"/>
    </source>
</evidence>
<keyword evidence="8 13" id="KW-0653">Protein transport</keyword>
<feature type="transmembrane region" description="Helical" evidence="13">
    <location>
        <begin position="37"/>
        <end position="66"/>
    </location>
</feature>
<dbReference type="GO" id="GO:0044780">
    <property type="term" value="P:bacterial-type flagellum assembly"/>
    <property type="evidence" value="ECO:0007669"/>
    <property type="project" value="InterPro"/>
</dbReference>
<evidence type="ECO:0000256" key="14">
    <source>
        <dbReference type="SAM" id="MobiDB-lite"/>
    </source>
</evidence>
<evidence type="ECO:0000256" key="5">
    <source>
        <dbReference type="ARBA" id="ARBA00022475"/>
    </source>
</evidence>
<dbReference type="RefSeq" id="WP_091970673.1">
    <property type="nucleotide sequence ID" value="NZ_FOPM01000007.1"/>
</dbReference>
<comment type="similarity">
    <text evidence="2 13">Belongs to the type III secretion exporter family.</text>
</comment>
<dbReference type="AlphaFoldDB" id="A0A1I2THB2"/>
<keyword evidence="15" id="KW-0282">Flagellum</keyword>
<dbReference type="InterPro" id="IPR006136">
    <property type="entry name" value="FlhB"/>
</dbReference>
<evidence type="ECO:0000313" key="16">
    <source>
        <dbReference type="Proteomes" id="UP000199229"/>
    </source>
</evidence>
<evidence type="ECO:0000313" key="15">
    <source>
        <dbReference type="EMBL" id="SFG64310.1"/>
    </source>
</evidence>
<dbReference type="OrthoDB" id="9807950at2"/>
<dbReference type="FunFam" id="3.40.1690.10:FF:000001">
    <property type="entry name" value="Flagellar biosynthetic protein FlhB"/>
    <property type="match status" value="1"/>
</dbReference>
<keyword evidence="15" id="KW-0966">Cell projection</keyword>
<accession>A0A1I2THB2</accession>
<dbReference type="Proteomes" id="UP000199229">
    <property type="component" value="Unassembled WGS sequence"/>
</dbReference>
<dbReference type="PRINTS" id="PR00950">
    <property type="entry name" value="TYPE3IMSPROT"/>
</dbReference>
<comment type="function">
    <text evidence="12 13">Required for formation of the rod structure in the basal body of the flagellar apparatus. Together with FliI and FliH, may constitute the export apparatus of flagellin.</text>
</comment>
<keyword evidence="9 13" id="KW-1133">Transmembrane helix</keyword>
<dbReference type="PANTHER" id="PTHR30531:SF12">
    <property type="entry name" value="FLAGELLAR BIOSYNTHETIC PROTEIN FLHB"/>
    <property type="match status" value="1"/>
</dbReference>
<evidence type="ECO:0000256" key="10">
    <source>
        <dbReference type="ARBA" id="ARBA00023136"/>
    </source>
</evidence>
<evidence type="ECO:0000256" key="6">
    <source>
        <dbReference type="ARBA" id="ARBA00022692"/>
    </source>
</evidence>
<dbReference type="PANTHER" id="PTHR30531">
    <property type="entry name" value="FLAGELLAR BIOSYNTHETIC PROTEIN FLHB"/>
    <property type="match status" value="1"/>
</dbReference>
<keyword evidence="16" id="KW-1185">Reference proteome</keyword>
<dbReference type="Gene3D" id="3.40.1690.10">
    <property type="entry name" value="secretion proteins EscU"/>
    <property type="match status" value="1"/>
</dbReference>
<protein>
    <recommendedName>
        <fullName evidence="3 13">Flagellar biosynthetic protein FlhB</fullName>
    </recommendedName>
</protein>
<evidence type="ECO:0000256" key="4">
    <source>
        <dbReference type="ARBA" id="ARBA00022448"/>
    </source>
</evidence>
<dbReference type="Gene3D" id="6.10.250.2080">
    <property type="match status" value="1"/>
</dbReference>
<evidence type="ECO:0000256" key="1">
    <source>
        <dbReference type="ARBA" id="ARBA00004651"/>
    </source>
</evidence>
<keyword evidence="6 13" id="KW-0812">Transmembrane</keyword>
<name>A0A1I2THB2_9HYPH</name>
<dbReference type="InterPro" id="IPR006135">
    <property type="entry name" value="T3SS_substrate_exporter"/>
</dbReference>
<organism evidence="15 16">
    <name type="scientific">Methylobacterium gossipiicola</name>
    <dbReference type="NCBI Taxonomy" id="582675"/>
    <lineage>
        <taxon>Bacteria</taxon>
        <taxon>Pseudomonadati</taxon>
        <taxon>Pseudomonadota</taxon>
        <taxon>Alphaproteobacteria</taxon>
        <taxon>Hyphomicrobiales</taxon>
        <taxon>Methylobacteriaceae</taxon>
        <taxon>Methylobacterium</taxon>
    </lineage>
</organism>
<evidence type="ECO:0000256" key="11">
    <source>
        <dbReference type="ARBA" id="ARBA00023225"/>
    </source>
</evidence>
<keyword evidence="5 13" id="KW-1003">Cell membrane</keyword>
<dbReference type="EMBL" id="FOPM01000007">
    <property type="protein sequence ID" value="SFG64310.1"/>
    <property type="molecule type" value="Genomic_DNA"/>
</dbReference>
<keyword evidence="10 13" id="KW-0472">Membrane</keyword>
<keyword evidence="15" id="KW-0969">Cilium</keyword>
<feature type="transmembrane region" description="Helical" evidence="13">
    <location>
        <begin position="87"/>
        <end position="111"/>
    </location>
</feature>
<dbReference type="InterPro" id="IPR029025">
    <property type="entry name" value="T3SS_substrate_exporter_C"/>
</dbReference>